<protein>
    <submittedName>
        <fullName evidence="1">HD domain-containing protein</fullName>
    </submittedName>
</protein>
<accession>A0A833LWH5</accession>
<organism evidence="1 2">
    <name type="scientific">Leptonema illini</name>
    <dbReference type="NCBI Taxonomy" id="183"/>
    <lineage>
        <taxon>Bacteria</taxon>
        <taxon>Pseudomonadati</taxon>
        <taxon>Spirochaetota</taxon>
        <taxon>Spirochaetia</taxon>
        <taxon>Leptospirales</taxon>
        <taxon>Leptospiraceae</taxon>
        <taxon>Leptonema</taxon>
    </lineage>
</organism>
<name>A0A833LWH5_9LEPT</name>
<gene>
    <name evidence="1" type="ORF">F9K24_22340</name>
</gene>
<sequence>MQSILHLNPLLEPPMTLPKLEIADLARAGHVTRWHSVRTSRNQTLAEHLFMVTRIANHLAKDIFAGDLHDTALLRIMEYASLHDAPELLMGDLPSPLKRHIEAISGAANPVREIERQIAPWLEEMREEIRRHNPEHLVVVKLADLIDAILFIEHEGIGPHARAVCSGLLEIFGRKIEEANGSYPQYRWNMARTLLDALRQNNAAGQIAFERVDGHA</sequence>
<dbReference type="Gene3D" id="1.10.3210.10">
    <property type="entry name" value="Hypothetical protein af1432"/>
    <property type="match status" value="1"/>
</dbReference>
<dbReference type="EMBL" id="WBUI01000061">
    <property type="protein sequence ID" value="KAB2927972.1"/>
    <property type="molecule type" value="Genomic_DNA"/>
</dbReference>
<dbReference type="SUPFAM" id="SSF109604">
    <property type="entry name" value="HD-domain/PDEase-like"/>
    <property type="match status" value="1"/>
</dbReference>
<evidence type="ECO:0000313" key="2">
    <source>
        <dbReference type="Proteomes" id="UP000460298"/>
    </source>
</evidence>
<comment type="caution">
    <text evidence="1">The sequence shown here is derived from an EMBL/GenBank/DDBJ whole genome shotgun (WGS) entry which is preliminary data.</text>
</comment>
<evidence type="ECO:0000313" key="1">
    <source>
        <dbReference type="EMBL" id="KAB2927972.1"/>
    </source>
</evidence>
<dbReference type="Proteomes" id="UP000460298">
    <property type="component" value="Unassembled WGS sequence"/>
</dbReference>
<reference evidence="1 2" key="1">
    <citation type="submission" date="2019-10" db="EMBL/GenBank/DDBJ databases">
        <title>Extracellular Electron Transfer in a Candidatus Methanoperedens spp. Enrichment Culture.</title>
        <authorList>
            <person name="Berger S."/>
            <person name="Rangel Shaw D."/>
            <person name="Berben T."/>
            <person name="In 'T Zandt M."/>
            <person name="Frank J."/>
            <person name="Reimann J."/>
            <person name="Jetten M.S.M."/>
            <person name="Welte C.U."/>
        </authorList>
    </citation>
    <scope>NUCLEOTIDE SEQUENCE [LARGE SCALE GENOMIC DNA]</scope>
    <source>
        <strain evidence="1">SB12</strain>
    </source>
</reference>
<dbReference type="AlphaFoldDB" id="A0A833LWH5"/>
<dbReference type="Pfam" id="PF12917">
    <property type="entry name" value="YfbR-like"/>
    <property type="match status" value="1"/>
</dbReference>
<proteinExistence type="predicted"/>